<evidence type="ECO:0000313" key="2">
    <source>
        <dbReference type="EMBL" id="MBZ4035406.1"/>
    </source>
</evidence>
<dbReference type="RefSeq" id="WP_223706032.1">
    <property type="nucleotide sequence ID" value="NZ_JAINUY010000003.1"/>
</dbReference>
<dbReference type="AlphaFoldDB" id="A0A9X1KRM8"/>
<keyword evidence="3" id="KW-1185">Reference proteome</keyword>
<dbReference type="Proteomes" id="UP001139366">
    <property type="component" value="Unassembled WGS sequence"/>
</dbReference>
<organism evidence="2 3">
    <name type="scientific">Flavobacterium potami</name>
    <dbReference type="NCBI Taxonomy" id="2872310"/>
    <lineage>
        <taxon>Bacteria</taxon>
        <taxon>Pseudomonadati</taxon>
        <taxon>Bacteroidota</taxon>
        <taxon>Flavobacteriia</taxon>
        <taxon>Flavobacteriales</taxon>
        <taxon>Flavobacteriaceae</taxon>
        <taxon>Flavobacterium</taxon>
    </lineage>
</organism>
<feature type="region of interest" description="Disordered" evidence="1">
    <location>
        <begin position="55"/>
        <end position="74"/>
    </location>
</feature>
<evidence type="ECO:0000256" key="1">
    <source>
        <dbReference type="SAM" id="MobiDB-lite"/>
    </source>
</evidence>
<accession>A0A9X1KRM8</accession>
<comment type="caution">
    <text evidence="2">The sequence shown here is derived from an EMBL/GenBank/DDBJ whole genome shotgun (WGS) entry which is preliminary data.</text>
</comment>
<dbReference type="EMBL" id="JAINUY010000003">
    <property type="protein sequence ID" value="MBZ4035406.1"/>
    <property type="molecule type" value="Genomic_DNA"/>
</dbReference>
<gene>
    <name evidence="2" type="ORF">K6T82_11560</name>
</gene>
<evidence type="ECO:0000313" key="3">
    <source>
        <dbReference type="Proteomes" id="UP001139366"/>
    </source>
</evidence>
<name>A0A9X1KRM8_9FLAO</name>
<proteinExistence type="predicted"/>
<protein>
    <submittedName>
        <fullName evidence="2">Uncharacterized protein</fullName>
    </submittedName>
</protein>
<reference evidence="2 3" key="1">
    <citation type="journal article" date="2023" name="Antonie Van Leeuwenhoek">
        <title>Flavobacterium potami sp. nov., a multi-metal resistance genes harbouring bacterium isolated from shallow river silt.</title>
        <authorList>
            <person name="Li S."/>
            <person name="Mao S."/>
            <person name="Mu W."/>
            <person name="Guo B."/>
            <person name="Li C."/>
            <person name="Zhu Q."/>
            <person name="Hou X."/>
            <person name="Zhao Y."/>
            <person name="Wei S."/>
            <person name="Liu H."/>
            <person name="Liu A."/>
        </authorList>
    </citation>
    <scope>NUCLEOTIDE SEQUENCE [LARGE SCALE GENOMIC DNA]</scope>
    <source>
        <strain evidence="2 3">17A</strain>
    </source>
</reference>
<sequence>MISDNYFLNHQHDSDLTSYEEQLLLNYDNYLEGNSPDFSLSDSHYGLELSDLQDEYLEDDFDSEYDENDWEEED</sequence>